<dbReference type="Proteomes" id="UP000435112">
    <property type="component" value="Unassembled WGS sequence"/>
</dbReference>
<feature type="region of interest" description="Disordered" evidence="1">
    <location>
        <begin position="774"/>
        <end position="795"/>
    </location>
</feature>
<accession>A0A6A3IZH8</accession>
<evidence type="ECO:0000313" key="2">
    <source>
        <dbReference type="EMBL" id="KAE8984803.1"/>
    </source>
</evidence>
<evidence type="ECO:0000313" key="3">
    <source>
        <dbReference type="EMBL" id="KAE8988016.1"/>
    </source>
</evidence>
<dbReference type="Proteomes" id="UP000429607">
    <property type="component" value="Unassembled WGS sequence"/>
</dbReference>
<dbReference type="AlphaFoldDB" id="A0A6A3IZH8"/>
<gene>
    <name evidence="3" type="ORF">PR001_g22158</name>
    <name evidence="2" type="ORF">PR002_g22828</name>
    <name evidence="4" type="ORF">PR003_g23333</name>
</gene>
<reference evidence="5 7" key="1">
    <citation type="submission" date="2018-09" db="EMBL/GenBank/DDBJ databases">
        <title>Genomic investigation of the strawberry pathogen Phytophthora fragariae indicates pathogenicity is determined by transcriptional variation in three key races.</title>
        <authorList>
            <person name="Adams T.M."/>
            <person name="Armitage A.D."/>
            <person name="Sobczyk M.K."/>
            <person name="Bates H.J."/>
            <person name="Dunwell J.M."/>
            <person name="Nellist C.F."/>
            <person name="Harrison R.J."/>
        </authorList>
    </citation>
    <scope>NUCLEOTIDE SEQUENCE [LARGE SCALE GENOMIC DNA]</scope>
    <source>
        <strain evidence="3 5">SCRP249</strain>
        <strain evidence="2 7">SCRP324</strain>
        <strain evidence="4 6">SCRP333</strain>
    </source>
</reference>
<comment type="caution">
    <text evidence="2">The sequence shown here is derived from an EMBL/GenBank/DDBJ whole genome shotgun (WGS) entry which is preliminary data.</text>
</comment>
<proteinExistence type="predicted"/>
<dbReference type="OrthoDB" id="163095at2759"/>
<dbReference type="Pfam" id="PF11369">
    <property type="entry name" value="DUF3160"/>
    <property type="match status" value="2"/>
</dbReference>
<dbReference type="Proteomes" id="UP000434957">
    <property type="component" value="Unassembled WGS sequence"/>
</dbReference>
<sequence>MGGGDVGAAFAAALSQTGMSLTSKDLVERYPSCPSSPSDSKPIVLEQCKFFDLFDADPVEAREEMRKKRQEALETHGESYMRSIMRSTRHHPLRKNRQYDFRLTREEKTKLAANGLVASQRMQAESFGDIYYRLYTDDLPVFVTADSILHAWHRSFDAFLIEIETSFLSRLRFLLEDVLTQCQHIAVDDSEGHNLVAEAADDIEDYLKIAQSLITGHLVQSNETLETIWSAIQAERTAMIEVFSTPRTIDFSQFKPRGHYTKSKQLQNYFRAMMWLGTVDFRIAGAGGEGDNVYQLLCAVVLVHCLEESDALGGIIDIDSVISSLVADGNMGADSLSVGELVKLVIPTNVAKLIMHKETGAEERQNLLLSLQQEIVQKGLGAQLIPGRPLVEDAASAAAKPTGLPSSFALLGQRFVWSSFVFTRLVYDQVIQDEVKQVRRIPSAVDVAFALFGNNEAAQELARRMEATTHGDYGSSVEFVSHRDGIPFASNLITLRQVIDNEFNDSEEDVKSSSGATESASISTLRLRALRALSRPSPNTASTFHSGTWRRRQMNTQIASFTQLRHDTVLYAKQGSTRRTMCEYPDGMVDPYPVFWQRMKELAERAKAIAETTHLQHGRMLFEKFASTMGILEDISVCQATHKKLNDENLEFMKSVMEEKRGSGGSQYNGWYPKLFYESRQDSGKRDVLVVDVHTDSPSVEHGDPGCVLHLGVGDPVVAFFVVNNVVYAGPVSSSYEFMEPTDVRLTDEEFQSKLPSMRPPQWAEQSYLSVEREVAGKRSSRNPPSWEREASPNQ</sequence>
<dbReference type="SMART" id="SM01325">
    <property type="entry name" value="DUF3160"/>
    <property type="match status" value="1"/>
</dbReference>
<name>A0A6A3IZH8_9STRA</name>
<protein>
    <submittedName>
        <fullName evidence="2">Uncharacterized protein</fullName>
    </submittedName>
</protein>
<organism evidence="2 7">
    <name type="scientific">Phytophthora rubi</name>
    <dbReference type="NCBI Taxonomy" id="129364"/>
    <lineage>
        <taxon>Eukaryota</taxon>
        <taxon>Sar</taxon>
        <taxon>Stramenopiles</taxon>
        <taxon>Oomycota</taxon>
        <taxon>Peronosporomycetes</taxon>
        <taxon>Peronosporales</taxon>
        <taxon>Peronosporaceae</taxon>
        <taxon>Phytophthora</taxon>
    </lineage>
</organism>
<dbReference type="InterPro" id="IPR022601">
    <property type="entry name" value="DUF3160"/>
</dbReference>
<dbReference type="EMBL" id="QXFT01002451">
    <property type="protein sequence ID" value="KAE9298083.1"/>
    <property type="molecule type" value="Genomic_DNA"/>
</dbReference>
<dbReference type="EMBL" id="QXFU01002514">
    <property type="protein sequence ID" value="KAE8984803.1"/>
    <property type="molecule type" value="Genomic_DNA"/>
</dbReference>
<keyword evidence="6" id="KW-1185">Reference proteome</keyword>
<evidence type="ECO:0000313" key="4">
    <source>
        <dbReference type="EMBL" id="KAE9298083.1"/>
    </source>
</evidence>
<dbReference type="EMBL" id="QXFV01002428">
    <property type="protein sequence ID" value="KAE8988016.1"/>
    <property type="molecule type" value="Genomic_DNA"/>
</dbReference>
<evidence type="ECO:0000256" key="1">
    <source>
        <dbReference type="SAM" id="MobiDB-lite"/>
    </source>
</evidence>
<evidence type="ECO:0000313" key="5">
    <source>
        <dbReference type="Proteomes" id="UP000429607"/>
    </source>
</evidence>
<evidence type="ECO:0000313" key="6">
    <source>
        <dbReference type="Proteomes" id="UP000434957"/>
    </source>
</evidence>
<evidence type="ECO:0000313" key="7">
    <source>
        <dbReference type="Proteomes" id="UP000435112"/>
    </source>
</evidence>